<evidence type="ECO:0000313" key="1">
    <source>
        <dbReference type="EMBL" id="KAK9670933.1"/>
    </source>
</evidence>
<dbReference type="InterPro" id="IPR036397">
    <property type="entry name" value="RNaseH_sf"/>
</dbReference>
<reference evidence="1 2" key="1">
    <citation type="journal article" date="2024" name="BMC Genomics">
        <title>De novo assembly and annotation of Popillia japonica's genome with initial clues to its potential as an invasive pest.</title>
        <authorList>
            <person name="Cucini C."/>
            <person name="Boschi S."/>
            <person name="Funari R."/>
            <person name="Cardaioli E."/>
            <person name="Iannotti N."/>
            <person name="Marturano G."/>
            <person name="Paoli F."/>
            <person name="Bruttini M."/>
            <person name="Carapelli A."/>
            <person name="Frati F."/>
            <person name="Nardi F."/>
        </authorList>
    </citation>
    <scope>NUCLEOTIDE SEQUENCE [LARGE SCALE GENOMIC DNA]</scope>
    <source>
        <strain evidence="1">DMR45628</strain>
    </source>
</reference>
<dbReference type="GO" id="GO:0003676">
    <property type="term" value="F:nucleic acid binding"/>
    <property type="evidence" value="ECO:0007669"/>
    <property type="project" value="InterPro"/>
</dbReference>
<gene>
    <name evidence="1" type="ORF">QE152_g41101</name>
</gene>
<protein>
    <submittedName>
        <fullName evidence="1">Uncharacterized protein</fullName>
    </submittedName>
</protein>
<dbReference type="Proteomes" id="UP001458880">
    <property type="component" value="Unassembled WGS sequence"/>
</dbReference>
<dbReference type="Gene3D" id="3.30.420.10">
    <property type="entry name" value="Ribonuclease H-like superfamily/Ribonuclease H"/>
    <property type="match status" value="1"/>
</dbReference>
<accession>A0AAW1H176</accession>
<dbReference type="EMBL" id="JASPKY010001965">
    <property type="protein sequence ID" value="KAK9670933.1"/>
    <property type="molecule type" value="Genomic_DNA"/>
</dbReference>
<evidence type="ECO:0000313" key="2">
    <source>
        <dbReference type="Proteomes" id="UP001458880"/>
    </source>
</evidence>
<proteinExistence type="predicted"/>
<organism evidence="1 2">
    <name type="scientific">Popillia japonica</name>
    <name type="common">Japanese beetle</name>
    <dbReference type="NCBI Taxonomy" id="7064"/>
    <lineage>
        <taxon>Eukaryota</taxon>
        <taxon>Metazoa</taxon>
        <taxon>Ecdysozoa</taxon>
        <taxon>Arthropoda</taxon>
        <taxon>Hexapoda</taxon>
        <taxon>Insecta</taxon>
        <taxon>Pterygota</taxon>
        <taxon>Neoptera</taxon>
        <taxon>Endopterygota</taxon>
        <taxon>Coleoptera</taxon>
        <taxon>Polyphaga</taxon>
        <taxon>Scarabaeiformia</taxon>
        <taxon>Scarabaeidae</taxon>
        <taxon>Rutelinae</taxon>
        <taxon>Popillia</taxon>
    </lineage>
</organism>
<dbReference type="AlphaFoldDB" id="A0AAW1H176"/>
<keyword evidence="2" id="KW-1185">Reference proteome</keyword>
<comment type="caution">
    <text evidence="1">The sequence shown here is derived from an EMBL/GenBank/DDBJ whole genome shotgun (WGS) entry which is preliminary data.</text>
</comment>
<name>A0AAW1H176_POPJA</name>
<sequence>MYIEIVEHGTVGAGQQVVHKRPRRLNVPISGIFADNPHVSYRLRVQYFGVSGTTLGRILGVVLHLFPYKVQFTRRILPSTSLEIWKTVTQPHFWKEILMTNEAYFTLSGGAWKISAFAAHDIYEPSLHHQKVTTWGDVCPETIVGSFFFIDGETVDGNRYRWMLDHVCPEMREKALDGY</sequence>